<protein>
    <recommendedName>
        <fullName evidence="4">Glycosyl hydrolase</fullName>
    </recommendedName>
</protein>
<evidence type="ECO:0000313" key="3">
    <source>
        <dbReference type="Proteomes" id="UP001602123"/>
    </source>
</evidence>
<evidence type="ECO:0000256" key="1">
    <source>
        <dbReference type="SAM" id="MobiDB-lite"/>
    </source>
</evidence>
<evidence type="ECO:0008006" key="4">
    <source>
        <dbReference type="Google" id="ProtNLM"/>
    </source>
</evidence>
<feature type="compositionally biased region" description="Pro residues" evidence="1">
    <location>
        <begin position="245"/>
        <end position="267"/>
    </location>
</feature>
<comment type="caution">
    <text evidence="2">The sequence shown here is derived from an EMBL/GenBank/DDBJ whole genome shotgun (WGS) entry which is preliminary data.</text>
</comment>
<evidence type="ECO:0000313" key="2">
    <source>
        <dbReference type="EMBL" id="MFF4215296.1"/>
    </source>
</evidence>
<reference evidence="2 3" key="1">
    <citation type="submission" date="2024-10" db="EMBL/GenBank/DDBJ databases">
        <title>The Natural Products Discovery Center: Release of the First 8490 Sequenced Strains for Exploring Actinobacteria Biosynthetic Diversity.</title>
        <authorList>
            <person name="Kalkreuter E."/>
            <person name="Kautsar S.A."/>
            <person name="Yang D."/>
            <person name="Bader C.D."/>
            <person name="Teijaro C.N."/>
            <person name="Fluegel L."/>
            <person name="Davis C.M."/>
            <person name="Simpson J.R."/>
            <person name="Lauterbach L."/>
            <person name="Steele A.D."/>
            <person name="Gui C."/>
            <person name="Meng S."/>
            <person name="Li G."/>
            <person name="Viehrig K."/>
            <person name="Ye F."/>
            <person name="Su P."/>
            <person name="Kiefer A.F."/>
            <person name="Nichols A."/>
            <person name="Cepeda A.J."/>
            <person name="Yan W."/>
            <person name="Fan B."/>
            <person name="Jiang Y."/>
            <person name="Adhikari A."/>
            <person name="Zheng C.-J."/>
            <person name="Schuster L."/>
            <person name="Cowan T.M."/>
            <person name="Smanski M.J."/>
            <person name="Chevrette M.G."/>
            <person name="De Carvalho L.P.S."/>
            <person name="Shen B."/>
        </authorList>
    </citation>
    <scope>NUCLEOTIDE SEQUENCE [LARGE SCALE GENOMIC DNA]</scope>
    <source>
        <strain evidence="2 3">NPDC001650</strain>
    </source>
</reference>
<accession>A0ABW6TTR8</accession>
<dbReference type="RefSeq" id="WP_388623939.1">
    <property type="nucleotide sequence ID" value="NZ_JBIAUT010000001.1"/>
</dbReference>
<proteinExistence type="predicted"/>
<name>A0ABW6TTR8_9ACTN</name>
<dbReference type="EMBL" id="JBIAUT010000001">
    <property type="protein sequence ID" value="MFF4215296.1"/>
    <property type="molecule type" value="Genomic_DNA"/>
</dbReference>
<sequence length="267" mass="29703">MNHPERDLPDLPDLSALDFRLEGYTLADGSDEYLFHALTTNHDCLAPLVTHHTDDGRNSYLVLHDTAATWDIPGSPQLLAVTLTRDPDKWTFRFDAERHPLISLAQRWLIVRGAAPDAVRVPPERAGARPADALTTVLEEQLMTSGTRYDVVEHYTDDSTEYETSVLVHDTDPTSADKPYCLFLETWSPDSPTYTLREGAFRNAEAAWEWMENREGPLPAPRTSVPGVLATPRAEAARTTTRRSPQPPPAALPPAKPPTPPSPGRRR</sequence>
<keyword evidence="3" id="KW-1185">Reference proteome</keyword>
<organism evidence="2 3">
    <name type="scientific">Streptomyces nondiastaticus</name>
    <dbReference type="NCBI Taxonomy" id="3154512"/>
    <lineage>
        <taxon>Bacteria</taxon>
        <taxon>Bacillati</taxon>
        <taxon>Actinomycetota</taxon>
        <taxon>Actinomycetes</taxon>
        <taxon>Kitasatosporales</taxon>
        <taxon>Streptomycetaceae</taxon>
        <taxon>Streptomyces</taxon>
    </lineage>
</organism>
<feature type="compositionally biased region" description="Low complexity" evidence="1">
    <location>
        <begin position="230"/>
        <end position="244"/>
    </location>
</feature>
<dbReference type="Proteomes" id="UP001602123">
    <property type="component" value="Unassembled WGS sequence"/>
</dbReference>
<gene>
    <name evidence="2" type="ORF">ACFYZM_03315</name>
</gene>
<feature type="region of interest" description="Disordered" evidence="1">
    <location>
        <begin position="215"/>
        <end position="267"/>
    </location>
</feature>